<proteinExistence type="inferred from homology"/>
<dbReference type="Proteomes" id="UP000027195">
    <property type="component" value="Unassembled WGS sequence"/>
</dbReference>
<dbReference type="PANTHER" id="PTHR24305:SF166">
    <property type="entry name" value="CYTOCHROME P450 12A4, MITOCHONDRIAL-RELATED"/>
    <property type="match status" value="1"/>
</dbReference>
<dbReference type="InterPro" id="IPR002403">
    <property type="entry name" value="Cyt_P450_E_grp-IV"/>
</dbReference>
<evidence type="ECO:0000256" key="9">
    <source>
        <dbReference type="PIRSR" id="PIRSR602403-1"/>
    </source>
</evidence>
<keyword evidence="11" id="KW-1185">Reference proteome</keyword>
<gene>
    <name evidence="10" type="ORF">BOTBODRAFT_139546</name>
</gene>
<comment type="pathway">
    <text evidence="2">Secondary metabolite biosynthesis.</text>
</comment>
<comment type="similarity">
    <text evidence="3">Belongs to the cytochrome P450 family.</text>
</comment>
<dbReference type="GO" id="GO:0016705">
    <property type="term" value="F:oxidoreductase activity, acting on paired donors, with incorporation or reduction of molecular oxygen"/>
    <property type="evidence" value="ECO:0007669"/>
    <property type="project" value="InterPro"/>
</dbReference>
<dbReference type="EMBL" id="KL198099">
    <property type="protein sequence ID" value="KDQ07869.1"/>
    <property type="molecule type" value="Genomic_DNA"/>
</dbReference>
<keyword evidence="7 9" id="KW-0408">Iron</keyword>
<dbReference type="InterPro" id="IPR036396">
    <property type="entry name" value="Cyt_P450_sf"/>
</dbReference>
<dbReference type="OrthoDB" id="1470350at2759"/>
<dbReference type="InParanoid" id="A0A067LXG4"/>
<organism evidence="10 11">
    <name type="scientific">Botryobasidium botryosum (strain FD-172 SS1)</name>
    <dbReference type="NCBI Taxonomy" id="930990"/>
    <lineage>
        <taxon>Eukaryota</taxon>
        <taxon>Fungi</taxon>
        <taxon>Dikarya</taxon>
        <taxon>Basidiomycota</taxon>
        <taxon>Agaricomycotina</taxon>
        <taxon>Agaricomycetes</taxon>
        <taxon>Cantharellales</taxon>
        <taxon>Botryobasidiaceae</taxon>
        <taxon>Botryobasidium</taxon>
    </lineage>
</organism>
<dbReference type="HOGENOM" id="CLU_001570_5_11_1"/>
<dbReference type="InterPro" id="IPR001128">
    <property type="entry name" value="Cyt_P450"/>
</dbReference>
<evidence type="ECO:0000256" key="5">
    <source>
        <dbReference type="ARBA" id="ARBA00022723"/>
    </source>
</evidence>
<evidence type="ECO:0000256" key="7">
    <source>
        <dbReference type="ARBA" id="ARBA00023004"/>
    </source>
</evidence>
<protein>
    <recommendedName>
        <fullName evidence="12">Cytochrome P450</fullName>
    </recommendedName>
</protein>
<keyword evidence="5 9" id="KW-0479">Metal-binding</keyword>
<evidence type="ECO:0000256" key="8">
    <source>
        <dbReference type="ARBA" id="ARBA00023033"/>
    </source>
</evidence>
<dbReference type="PANTHER" id="PTHR24305">
    <property type="entry name" value="CYTOCHROME P450"/>
    <property type="match status" value="1"/>
</dbReference>
<evidence type="ECO:0000256" key="1">
    <source>
        <dbReference type="ARBA" id="ARBA00001971"/>
    </source>
</evidence>
<dbReference type="GO" id="GO:0005506">
    <property type="term" value="F:iron ion binding"/>
    <property type="evidence" value="ECO:0007669"/>
    <property type="project" value="InterPro"/>
</dbReference>
<keyword evidence="8" id="KW-0503">Monooxygenase</keyword>
<keyword evidence="4 9" id="KW-0349">Heme</keyword>
<comment type="cofactor">
    <cofactor evidence="1 9">
        <name>heme</name>
        <dbReference type="ChEBI" id="CHEBI:30413"/>
    </cofactor>
</comment>
<sequence>MSSVYQFLKSIPWTVAIATLFGLSLAQPLFRIVRALSKPLTSGLRHLPGPSSPSIIWGNAREILHDQAEQKMEEEWMQKYGHVIRYWAALGTPHLFTADTRALSYILSHAYDFPKPEAFRAAVGEIFGKGLLFAEGDVHKRQRRAMNPAFSAAHVRDLTSVFLDKSHELRDIWLRKIAEGDGMHETDVMSWFSRVSLDIIGLAGFDYKFSALSEDGEASELASLFTNGSVIDPDQHFSFVNVLRVVFPILQSIMDDPPQFKKMKADNLTMRQIGRELIQQKKDAILAEVGTSGIIEKSSVKSRDLLSLLIKANMASDIPESQKMSDEEILDQISTFLIAGHETTASSLAWILYEIARHPEVQTKLRAEFTSASNENELGVEDLMALPYLDAVLREALRTRAVVAGTTRVAGKDSVIPLSMPYTDVKGAKRHEIRVKKGDIIYIPILLLNRSTEIWGDDAKEFNPDRWSSMPERSAEIPSVYSHLGTFLAGPRGCIGYRFAVAEMKALIFTLVRDISFELAVPADDIEGREAIVTRPIVKSQKEKGYQLPMILRLAKE</sequence>
<reference evidence="11" key="1">
    <citation type="journal article" date="2014" name="Proc. Natl. Acad. Sci. U.S.A.">
        <title>Extensive sampling of basidiomycete genomes demonstrates inadequacy of the white-rot/brown-rot paradigm for wood decay fungi.</title>
        <authorList>
            <person name="Riley R."/>
            <person name="Salamov A.A."/>
            <person name="Brown D.W."/>
            <person name="Nagy L.G."/>
            <person name="Floudas D."/>
            <person name="Held B.W."/>
            <person name="Levasseur A."/>
            <person name="Lombard V."/>
            <person name="Morin E."/>
            <person name="Otillar R."/>
            <person name="Lindquist E.A."/>
            <person name="Sun H."/>
            <person name="LaButti K.M."/>
            <person name="Schmutz J."/>
            <person name="Jabbour D."/>
            <person name="Luo H."/>
            <person name="Baker S.E."/>
            <person name="Pisabarro A.G."/>
            <person name="Walton J.D."/>
            <person name="Blanchette R.A."/>
            <person name="Henrissat B."/>
            <person name="Martin F."/>
            <person name="Cullen D."/>
            <person name="Hibbett D.S."/>
            <person name="Grigoriev I.V."/>
        </authorList>
    </citation>
    <scope>NUCLEOTIDE SEQUENCE [LARGE SCALE GENOMIC DNA]</scope>
    <source>
        <strain evidence="11">FD-172 SS1</strain>
    </source>
</reference>
<name>A0A067LXG4_BOTB1</name>
<dbReference type="Pfam" id="PF00067">
    <property type="entry name" value="p450"/>
    <property type="match status" value="1"/>
</dbReference>
<dbReference type="GO" id="GO:0004497">
    <property type="term" value="F:monooxygenase activity"/>
    <property type="evidence" value="ECO:0007669"/>
    <property type="project" value="UniProtKB-KW"/>
</dbReference>
<dbReference type="GO" id="GO:0020037">
    <property type="term" value="F:heme binding"/>
    <property type="evidence" value="ECO:0007669"/>
    <property type="project" value="InterPro"/>
</dbReference>
<dbReference type="PRINTS" id="PR00465">
    <property type="entry name" value="EP450IV"/>
</dbReference>
<evidence type="ECO:0000313" key="11">
    <source>
        <dbReference type="Proteomes" id="UP000027195"/>
    </source>
</evidence>
<evidence type="ECO:0008006" key="12">
    <source>
        <dbReference type="Google" id="ProtNLM"/>
    </source>
</evidence>
<dbReference type="InterPro" id="IPR050121">
    <property type="entry name" value="Cytochrome_P450_monoxygenase"/>
</dbReference>
<dbReference type="SUPFAM" id="SSF48264">
    <property type="entry name" value="Cytochrome P450"/>
    <property type="match status" value="1"/>
</dbReference>
<dbReference type="STRING" id="930990.A0A067LXG4"/>
<evidence type="ECO:0000256" key="2">
    <source>
        <dbReference type="ARBA" id="ARBA00005179"/>
    </source>
</evidence>
<dbReference type="PRINTS" id="PR00385">
    <property type="entry name" value="P450"/>
</dbReference>
<dbReference type="Gene3D" id="1.10.630.10">
    <property type="entry name" value="Cytochrome P450"/>
    <property type="match status" value="1"/>
</dbReference>
<evidence type="ECO:0000313" key="10">
    <source>
        <dbReference type="EMBL" id="KDQ07869.1"/>
    </source>
</evidence>
<keyword evidence="6" id="KW-0560">Oxidoreductase</keyword>
<accession>A0A067LXG4</accession>
<dbReference type="AlphaFoldDB" id="A0A067LXG4"/>
<dbReference type="CDD" id="cd11069">
    <property type="entry name" value="CYP_FUM15-like"/>
    <property type="match status" value="1"/>
</dbReference>
<feature type="binding site" description="axial binding residue" evidence="9">
    <location>
        <position position="494"/>
    </location>
    <ligand>
        <name>heme</name>
        <dbReference type="ChEBI" id="CHEBI:30413"/>
    </ligand>
    <ligandPart>
        <name>Fe</name>
        <dbReference type="ChEBI" id="CHEBI:18248"/>
    </ligandPart>
</feature>
<evidence type="ECO:0000256" key="6">
    <source>
        <dbReference type="ARBA" id="ARBA00023002"/>
    </source>
</evidence>
<evidence type="ECO:0000256" key="4">
    <source>
        <dbReference type="ARBA" id="ARBA00022617"/>
    </source>
</evidence>
<evidence type="ECO:0000256" key="3">
    <source>
        <dbReference type="ARBA" id="ARBA00010617"/>
    </source>
</evidence>